<reference evidence="1" key="1">
    <citation type="submission" date="2019-02" db="EMBL/GenBank/DDBJ databases">
        <authorList>
            <person name="Gruber-Vodicka R. H."/>
            <person name="Seah K. B. B."/>
        </authorList>
    </citation>
    <scope>NUCLEOTIDE SEQUENCE</scope>
    <source>
        <strain evidence="2">BECK_BZ198</strain>
        <strain evidence="1">BECK_BZ199</strain>
    </source>
</reference>
<sequence>MLKKITAPSPRFGMTEICHLEQSGKPGSLSFSGRMEFLFINVNQFISHLALQMSPVFTTL</sequence>
<evidence type="ECO:0000313" key="2">
    <source>
        <dbReference type="EMBL" id="VFK76232.1"/>
    </source>
</evidence>
<proteinExistence type="predicted"/>
<dbReference type="EMBL" id="CAADFQ010000046">
    <property type="protein sequence ID" value="VFK33473.1"/>
    <property type="molecule type" value="Genomic_DNA"/>
</dbReference>
<protein>
    <submittedName>
        <fullName evidence="1">Uncharacterized protein</fullName>
    </submittedName>
</protein>
<gene>
    <name evidence="2" type="ORF">BECKMB1821H_GA0114242_104713</name>
    <name evidence="1" type="ORF">BECKMB1821I_GA0114274_104613</name>
</gene>
<organism evidence="1">
    <name type="scientific">Candidatus Kentrum sp. MB</name>
    <dbReference type="NCBI Taxonomy" id="2138164"/>
    <lineage>
        <taxon>Bacteria</taxon>
        <taxon>Pseudomonadati</taxon>
        <taxon>Pseudomonadota</taxon>
        <taxon>Gammaproteobacteria</taxon>
        <taxon>Candidatus Kentrum</taxon>
    </lineage>
</organism>
<dbReference type="EMBL" id="CAADGH010000047">
    <property type="protein sequence ID" value="VFK76232.1"/>
    <property type="molecule type" value="Genomic_DNA"/>
</dbReference>
<evidence type="ECO:0000313" key="1">
    <source>
        <dbReference type="EMBL" id="VFK33473.1"/>
    </source>
</evidence>
<name>A0A450XW23_9GAMM</name>
<dbReference type="AlphaFoldDB" id="A0A450XW23"/>
<accession>A0A450XW23</accession>